<dbReference type="GO" id="GO:0005524">
    <property type="term" value="F:ATP binding"/>
    <property type="evidence" value="ECO:0007669"/>
    <property type="project" value="UniProtKB-KW"/>
</dbReference>
<dbReference type="SUPFAM" id="SSF52540">
    <property type="entry name" value="P-loop containing nucleoside triphosphate hydrolases"/>
    <property type="match status" value="1"/>
</dbReference>
<evidence type="ECO:0000256" key="2">
    <source>
        <dbReference type="ARBA" id="ARBA00022840"/>
    </source>
</evidence>
<keyword evidence="5" id="KW-1185">Reference proteome</keyword>
<protein>
    <submittedName>
        <fullName evidence="4">ATP-binding cassette domain-containing protein</fullName>
    </submittedName>
</protein>
<sequence length="121" mass="13173">MRSRTCTFGSRTSAPKHVALSGGQRQAIAIARAVAWCKRAMLLDEPTAALGVEQQREVLNIIDRVRAKGIASILVSHQLPHVLEIADRIAVLRRGRLVTVIAREDATTERLVGLITGLEVS</sequence>
<evidence type="ECO:0000259" key="3">
    <source>
        <dbReference type="Pfam" id="PF00005"/>
    </source>
</evidence>
<evidence type="ECO:0000313" key="4">
    <source>
        <dbReference type="EMBL" id="RHW22733.1"/>
    </source>
</evidence>
<dbReference type="GO" id="GO:0016887">
    <property type="term" value="F:ATP hydrolysis activity"/>
    <property type="evidence" value="ECO:0007669"/>
    <property type="project" value="InterPro"/>
</dbReference>
<feature type="domain" description="ABC transporter" evidence="3">
    <location>
        <begin position="18"/>
        <end position="48"/>
    </location>
</feature>
<name>A0A417XRL4_9ACTN</name>
<proteinExistence type="predicted"/>
<gene>
    <name evidence="4" type="ORF">D0Z08_31375</name>
</gene>
<organism evidence="4 5">
    <name type="scientific">Nocardioides immobilis</name>
    <dbReference type="NCBI Taxonomy" id="2049295"/>
    <lineage>
        <taxon>Bacteria</taxon>
        <taxon>Bacillati</taxon>
        <taxon>Actinomycetota</taxon>
        <taxon>Actinomycetes</taxon>
        <taxon>Propionibacteriales</taxon>
        <taxon>Nocardioidaceae</taxon>
        <taxon>Nocardioides</taxon>
    </lineage>
</organism>
<dbReference type="EMBL" id="QXGH01000060">
    <property type="protein sequence ID" value="RHW22733.1"/>
    <property type="molecule type" value="Genomic_DNA"/>
</dbReference>
<dbReference type="AlphaFoldDB" id="A0A417XRL4"/>
<dbReference type="PANTHER" id="PTHR43790:SF8">
    <property type="entry name" value="SUGAR ABC TRANSPORTER ATP-BINDING PROTEIN"/>
    <property type="match status" value="1"/>
</dbReference>
<dbReference type="InterPro" id="IPR003439">
    <property type="entry name" value="ABC_transporter-like_ATP-bd"/>
</dbReference>
<accession>A0A417XRL4</accession>
<keyword evidence="1" id="KW-0547">Nucleotide-binding</keyword>
<dbReference type="InterPro" id="IPR050107">
    <property type="entry name" value="ABC_carbohydrate_import_ATPase"/>
</dbReference>
<evidence type="ECO:0000313" key="5">
    <source>
        <dbReference type="Proteomes" id="UP000283644"/>
    </source>
</evidence>
<comment type="caution">
    <text evidence="4">The sequence shown here is derived from an EMBL/GenBank/DDBJ whole genome shotgun (WGS) entry which is preliminary data.</text>
</comment>
<dbReference type="Pfam" id="PF00005">
    <property type="entry name" value="ABC_tran"/>
    <property type="match status" value="1"/>
</dbReference>
<dbReference type="InterPro" id="IPR027417">
    <property type="entry name" value="P-loop_NTPase"/>
</dbReference>
<dbReference type="PANTHER" id="PTHR43790">
    <property type="entry name" value="CARBOHYDRATE TRANSPORT ATP-BINDING PROTEIN MG119-RELATED"/>
    <property type="match status" value="1"/>
</dbReference>
<evidence type="ECO:0000256" key="1">
    <source>
        <dbReference type="ARBA" id="ARBA00022741"/>
    </source>
</evidence>
<dbReference type="OrthoDB" id="7875923at2"/>
<dbReference type="Gene3D" id="3.40.50.300">
    <property type="entry name" value="P-loop containing nucleotide triphosphate hydrolases"/>
    <property type="match status" value="1"/>
</dbReference>
<keyword evidence="2 4" id="KW-0067">ATP-binding</keyword>
<dbReference type="Proteomes" id="UP000283644">
    <property type="component" value="Unassembled WGS sequence"/>
</dbReference>
<reference evidence="4 5" key="1">
    <citation type="submission" date="2018-09" db="EMBL/GenBank/DDBJ databases">
        <title>Genome sequencing of Nocardioides immobilis CCTCC AB 2017083 for comparison to Nocardioides silvaticus.</title>
        <authorList>
            <person name="Li C."/>
            <person name="Wang G."/>
        </authorList>
    </citation>
    <scope>NUCLEOTIDE SEQUENCE [LARGE SCALE GENOMIC DNA]</scope>
    <source>
        <strain evidence="4 5">CCTCC AB 2017083</strain>
    </source>
</reference>